<keyword evidence="4" id="KW-0418">Kinase</keyword>
<gene>
    <name evidence="10" type="ORF">H9928_04395</name>
</gene>
<dbReference type="GO" id="GO:0006071">
    <property type="term" value="P:glycerol metabolic process"/>
    <property type="evidence" value="ECO:0007669"/>
    <property type="project" value="TreeGrafter"/>
</dbReference>
<keyword evidence="6" id="KW-1015">Disulfide bond</keyword>
<dbReference type="InterPro" id="IPR013449">
    <property type="entry name" value="Rhamnulokinase"/>
</dbReference>
<dbReference type="InterPro" id="IPR043129">
    <property type="entry name" value="ATPase_NBD"/>
</dbReference>
<feature type="domain" description="Carbohydrate kinase FGGY N-terminal" evidence="8">
    <location>
        <begin position="4"/>
        <end position="245"/>
    </location>
</feature>
<keyword evidence="3" id="KW-0547">Nucleotide-binding</keyword>
<proteinExistence type="inferred from homology"/>
<evidence type="ECO:0000256" key="5">
    <source>
        <dbReference type="ARBA" id="ARBA00022840"/>
    </source>
</evidence>
<evidence type="ECO:0000256" key="7">
    <source>
        <dbReference type="ARBA" id="ARBA00023308"/>
    </source>
</evidence>
<dbReference type="GO" id="GO:0019301">
    <property type="term" value="P:rhamnose catabolic process"/>
    <property type="evidence" value="ECO:0007669"/>
    <property type="project" value="InterPro"/>
</dbReference>
<dbReference type="InterPro" id="IPR018484">
    <property type="entry name" value="FGGY_N"/>
</dbReference>
<dbReference type="CDD" id="cd07771">
    <property type="entry name" value="ASKHA_NBD_FGGY_RhaB-like"/>
    <property type="match status" value="1"/>
</dbReference>
<dbReference type="InterPro" id="IPR018485">
    <property type="entry name" value="FGGY_C"/>
</dbReference>
<dbReference type="Gene3D" id="3.30.420.40">
    <property type="match status" value="2"/>
</dbReference>
<dbReference type="PANTHER" id="PTHR10196">
    <property type="entry name" value="SUGAR KINASE"/>
    <property type="match status" value="1"/>
</dbReference>
<dbReference type="GO" id="GO:0005829">
    <property type="term" value="C:cytosol"/>
    <property type="evidence" value="ECO:0007669"/>
    <property type="project" value="TreeGrafter"/>
</dbReference>
<sequence>MSTFLAVDFGAGSGRVIAGVVNDGQLVLDELHRFSNRQIRIGRHLYWDFPALFEEMKEGLRRAAAKYTDILSIGIDTWGVDFGLVDAAGNLMGNPVCYRDAFTEHVPEEVFGRIDVAAHYAETGIQVMPINTMFQLYALKKENKAWLQEARHLLFMPDLFAYYLTGVPGNEYTIASTSEMLDAERREWSRPLVEGLGLPAHLFEDKLLMPGSVRGTLCPDVAAEVGLPASVKIISVGSHDTASAVYAVPFRKGKVSAFLSSGTWSLLGIVMDEPLLTEDARVAGFTNEGGVGGNICFLQNITGLWILQCLVRQWTAKGLQADYDFLIAEAEKVTDVPCIDVDAPDFRHPDDMEAAIVSYCRSRGLTVPVTQGEYVRCVLQSLAVRYREGLAGLNALLPRPVECLHIIGGGCRNRLLNRLTEEALGIPVISGPVEATAVGNILVQAEACGVIENKNDVHAIN</sequence>
<keyword evidence="7" id="KW-0684">Rhamnose metabolism</keyword>
<keyword evidence="5" id="KW-0067">ATP-binding</keyword>
<evidence type="ECO:0000256" key="4">
    <source>
        <dbReference type="ARBA" id="ARBA00022777"/>
    </source>
</evidence>
<evidence type="ECO:0000256" key="2">
    <source>
        <dbReference type="ARBA" id="ARBA00022679"/>
    </source>
</evidence>
<reference evidence="10" key="1">
    <citation type="journal article" date="2021" name="PeerJ">
        <title>Extensive microbial diversity within the chicken gut microbiome revealed by metagenomics and culture.</title>
        <authorList>
            <person name="Gilroy R."/>
            <person name="Ravi A."/>
            <person name="Getino M."/>
            <person name="Pursley I."/>
            <person name="Horton D.L."/>
            <person name="Alikhan N.F."/>
            <person name="Baker D."/>
            <person name="Gharbi K."/>
            <person name="Hall N."/>
            <person name="Watson M."/>
            <person name="Adriaenssens E.M."/>
            <person name="Foster-Nyarko E."/>
            <person name="Jarju S."/>
            <person name="Secka A."/>
            <person name="Antonio M."/>
            <person name="Oren A."/>
            <person name="Chaudhuri R.R."/>
            <person name="La Ragione R."/>
            <person name="Hildebrand F."/>
            <person name="Pallen M.J."/>
        </authorList>
    </citation>
    <scope>NUCLEOTIDE SEQUENCE</scope>
    <source>
        <strain evidence="10">8470</strain>
    </source>
</reference>
<evidence type="ECO:0000313" key="11">
    <source>
        <dbReference type="Proteomes" id="UP000784286"/>
    </source>
</evidence>
<dbReference type="PANTHER" id="PTHR10196:SF93">
    <property type="entry name" value="L-RHAMNULOKINASE"/>
    <property type="match status" value="1"/>
</dbReference>
<dbReference type="AlphaFoldDB" id="A0A948TMG3"/>
<organism evidence="10 11">
    <name type="scientific">Candidatus Phocaeicola excrementipullorum</name>
    <dbReference type="NCBI Taxonomy" id="2838731"/>
    <lineage>
        <taxon>Bacteria</taxon>
        <taxon>Pseudomonadati</taxon>
        <taxon>Bacteroidota</taxon>
        <taxon>Bacteroidia</taxon>
        <taxon>Bacteroidales</taxon>
        <taxon>Bacteroidaceae</taxon>
        <taxon>Phocaeicola</taxon>
    </lineage>
</organism>
<evidence type="ECO:0000256" key="6">
    <source>
        <dbReference type="ARBA" id="ARBA00023157"/>
    </source>
</evidence>
<comment type="caution">
    <text evidence="10">The sequence shown here is derived from an EMBL/GenBank/DDBJ whole genome shotgun (WGS) entry which is preliminary data.</text>
</comment>
<evidence type="ECO:0000313" key="10">
    <source>
        <dbReference type="EMBL" id="MBU3855790.1"/>
    </source>
</evidence>
<evidence type="ECO:0000256" key="1">
    <source>
        <dbReference type="ARBA" id="ARBA00009156"/>
    </source>
</evidence>
<accession>A0A948TMG3</accession>
<dbReference type="Pfam" id="PF00370">
    <property type="entry name" value="FGGY_N"/>
    <property type="match status" value="1"/>
</dbReference>
<dbReference type="SUPFAM" id="SSF53067">
    <property type="entry name" value="Actin-like ATPase domain"/>
    <property type="match status" value="2"/>
</dbReference>
<dbReference type="GO" id="GO:0004370">
    <property type="term" value="F:glycerol kinase activity"/>
    <property type="evidence" value="ECO:0007669"/>
    <property type="project" value="TreeGrafter"/>
</dbReference>
<evidence type="ECO:0000259" key="8">
    <source>
        <dbReference type="Pfam" id="PF00370"/>
    </source>
</evidence>
<reference evidence="10" key="2">
    <citation type="submission" date="2021-04" db="EMBL/GenBank/DDBJ databases">
        <authorList>
            <person name="Gilroy R."/>
        </authorList>
    </citation>
    <scope>NUCLEOTIDE SEQUENCE</scope>
    <source>
        <strain evidence="10">8470</strain>
    </source>
</reference>
<feature type="domain" description="Carbohydrate kinase FGGY C-terminal" evidence="9">
    <location>
        <begin position="258"/>
        <end position="447"/>
    </location>
</feature>
<evidence type="ECO:0000256" key="3">
    <source>
        <dbReference type="ARBA" id="ARBA00022741"/>
    </source>
</evidence>
<dbReference type="EMBL" id="JAHLFJ010000043">
    <property type="protein sequence ID" value="MBU3855790.1"/>
    <property type="molecule type" value="Genomic_DNA"/>
</dbReference>
<keyword evidence="2" id="KW-0808">Transferase</keyword>
<dbReference type="GO" id="GO:0008993">
    <property type="term" value="F:rhamnulokinase activity"/>
    <property type="evidence" value="ECO:0007669"/>
    <property type="project" value="InterPro"/>
</dbReference>
<protein>
    <submittedName>
        <fullName evidence="10">Rhamnulokinase</fullName>
    </submittedName>
</protein>
<evidence type="ECO:0000259" key="9">
    <source>
        <dbReference type="Pfam" id="PF02782"/>
    </source>
</evidence>
<dbReference type="GO" id="GO:0005524">
    <property type="term" value="F:ATP binding"/>
    <property type="evidence" value="ECO:0007669"/>
    <property type="project" value="UniProtKB-KW"/>
</dbReference>
<name>A0A948TMG3_9BACT</name>
<dbReference type="Pfam" id="PF02782">
    <property type="entry name" value="FGGY_C"/>
    <property type="match status" value="1"/>
</dbReference>
<comment type="similarity">
    <text evidence="1">Belongs to the FGGY kinase family.</text>
</comment>
<dbReference type="Proteomes" id="UP000784286">
    <property type="component" value="Unassembled WGS sequence"/>
</dbReference>